<feature type="compositionally biased region" description="Low complexity" evidence="1">
    <location>
        <begin position="379"/>
        <end position="396"/>
    </location>
</feature>
<evidence type="ECO:0000313" key="4">
    <source>
        <dbReference type="EMBL" id="EPE02926.1"/>
    </source>
</evidence>
<sequence>MLQTLSLITALAGTASALLVSQSSPCEQYCGNVLSSTSGSDMVCNDSEYAGNLAGTVFETCIKCELTSAYTTGNTSDLDYLLYNLRYQISYCLFGQQNNPVFEDTPCITSTACGPLENAFDWKNMSTSVGSYDFCQDWIEASVPKCEACLAAGDDYFTRNYVTILDAACRQKPSSGSTLSITGTPFATTPMNITTPSETPLYTYTPPNEVISLGGKVGIAIGGLVLLLSLAGFLIVCLGRRRRRAFLRSLESKYGGNNGGTKNWPSPPGGNPHDSMFGTPMSQKPLRGWDDTSPITAMSDSTSHMGGIDKNALFPRYFSPYNSQYNSPISATDGPSNAVWPTMDSMAAMQASGLGLSGFAGGSGFDSSPIGYGQDSKPSQFQQASVASSSNVDAGVGPSNSGATVNESGYTLEEYERMAHEHELAQIGLAMGGSDPSLRNKNSNVSLSVDTAAALGPTRPPPVQIHGEPSPMNSSPSSLSSLSVSAGALWEKPIKAKIVTMRRASKSGSGSQGSANEVYELREIDSNGAPVNMPSPPPPQSMPGAPILQHPGYGRNQQQEYYQPYAQSQDAQEDLKQKQPLKFYPPPPSPKWQSPYDGAI</sequence>
<feature type="chain" id="PRO_5004506524" evidence="3">
    <location>
        <begin position="18"/>
        <end position="600"/>
    </location>
</feature>
<gene>
    <name evidence="4" type="ORF">F503_08803</name>
</gene>
<keyword evidence="3" id="KW-0732">Signal</keyword>
<accession>S3BU15</accession>
<dbReference type="HOGENOM" id="CLU_031222_1_0_1"/>
<name>S3BU15_OPHP1</name>
<keyword evidence="2" id="KW-0472">Membrane</keyword>
<evidence type="ECO:0000256" key="2">
    <source>
        <dbReference type="SAM" id="Phobius"/>
    </source>
</evidence>
<evidence type="ECO:0000313" key="5">
    <source>
        <dbReference type="Proteomes" id="UP000016923"/>
    </source>
</evidence>
<proteinExistence type="predicted"/>
<dbReference type="eggNOG" id="ENOG502SSVT">
    <property type="taxonomic scope" value="Eukaryota"/>
</dbReference>
<keyword evidence="2" id="KW-1133">Transmembrane helix</keyword>
<evidence type="ECO:0000256" key="3">
    <source>
        <dbReference type="SAM" id="SignalP"/>
    </source>
</evidence>
<feature type="compositionally biased region" description="Polar residues" evidence="1">
    <location>
        <begin position="555"/>
        <end position="570"/>
    </location>
</feature>
<keyword evidence="5" id="KW-1185">Reference proteome</keyword>
<feature type="transmembrane region" description="Helical" evidence="2">
    <location>
        <begin position="217"/>
        <end position="238"/>
    </location>
</feature>
<keyword evidence="2" id="KW-0812">Transmembrane</keyword>
<dbReference type="EMBL" id="KE148172">
    <property type="protein sequence ID" value="EPE02926.1"/>
    <property type="molecule type" value="Genomic_DNA"/>
</dbReference>
<dbReference type="VEuPathDB" id="FungiDB:F503_08803"/>
<protein>
    <submittedName>
        <fullName evidence="4">Centromere microtubule binding protein cbf5-like protein</fullName>
    </submittedName>
</protein>
<feature type="region of interest" description="Disordered" evidence="1">
    <location>
        <begin position="369"/>
        <end position="405"/>
    </location>
</feature>
<feature type="signal peptide" evidence="3">
    <location>
        <begin position="1"/>
        <end position="17"/>
    </location>
</feature>
<feature type="compositionally biased region" description="Low complexity" evidence="1">
    <location>
        <begin position="469"/>
        <end position="481"/>
    </location>
</feature>
<feature type="region of interest" description="Disordered" evidence="1">
    <location>
        <begin position="455"/>
        <end position="481"/>
    </location>
</feature>
<organism evidence="4 5">
    <name type="scientific">Ophiostoma piceae (strain UAMH 11346)</name>
    <name type="common">Sap stain fungus</name>
    <dbReference type="NCBI Taxonomy" id="1262450"/>
    <lineage>
        <taxon>Eukaryota</taxon>
        <taxon>Fungi</taxon>
        <taxon>Dikarya</taxon>
        <taxon>Ascomycota</taxon>
        <taxon>Pezizomycotina</taxon>
        <taxon>Sordariomycetes</taxon>
        <taxon>Sordariomycetidae</taxon>
        <taxon>Ophiostomatales</taxon>
        <taxon>Ophiostomataceae</taxon>
        <taxon>Ophiostoma</taxon>
    </lineage>
</organism>
<dbReference type="Proteomes" id="UP000016923">
    <property type="component" value="Unassembled WGS sequence"/>
</dbReference>
<dbReference type="AlphaFoldDB" id="S3BU15"/>
<dbReference type="OrthoDB" id="5239590at2759"/>
<feature type="region of interest" description="Disordered" evidence="1">
    <location>
        <begin position="526"/>
        <end position="600"/>
    </location>
</feature>
<evidence type="ECO:0000256" key="1">
    <source>
        <dbReference type="SAM" id="MobiDB-lite"/>
    </source>
</evidence>
<feature type="compositionally biased region" description="Low complexity" evidence="1">
    <location>
        <begin position="591"/>
        <end position="600"/>
    </location>
</feature>
<reference evidence="4 5" key="1">
    <citation type="journal article" date="2013" name="BMC Genomics">
        <title>The genome and transcriptome of the pine saprophyte Ophiostoma piceae, and a comparison with the bark beetle-associated pine pathogen Grosmannia clavigera.</title>
        <authorList>
            <person name="Haridas S."/>
            <person name="Wang Y."/>
            <person name="Lim L."/>
            <person name="Massoumi Alamouti S."/>
            <person name="Jackman S."/>
            <person name="Docking R."/>
            <person name="Robertson G."/>
            <person name="Birol I."/>
            <person name="Bohlmann J."/>
            <person name="Breuil C."/>
        </authorList>
    </citation>
    <scope>NUCLEOTIDE SEQUENCE [LARGE SCALE GENOMIC DNA]</scope>
    <source>
        <strain evidence="4 5">UAMH 11346</strain>
    </source>
</reference>